<dbReference type="InterPro" id="IPR003439">
    <property type="entry name" value="ABC_transporter-like_ATP-bd"/>
</dbReference>
<evidence type="ECO:0000256" key="4">
    <source>
        <dbReference type="ARBA" id="ARBA00022840"/>
    </source>
</evidence>
<keyword evidence="4 6" id="KW-0067">ATP-binding</keyword>
<dbReference type="FunFam" id="3.40.50.300:FF:000016">
    <property type="entry name" value="Oligopeptide ABC transporter ATP-binding component"/>
    <property type="match status" value="1"/>
</dbReference>
<dbReference type="GO" id="GO:0055085">
    <property type="term" value="P:transmembrane transport"/>
    <property type="evidence" value="ECO:0007669"/>
    <property type="project" value="UniProtKB-ARBA"/>
</dbReference>
<feature type="domain" description="ABC transporter" evidence="5">
    <location>
        <begin position="6"/>
        <end position="255"/>
    </location>
</feature>
<dbReference type="CDD" id="cd03257">
    <property type="entry name" value="ABC_NikE_OppD_transporters"/>
    <property type="match status" value="2"/>
</dbReference>
<sequence>MSAPILTVDGLTVDYTTHEGSRRAVDGVSLEIAAGEVLGVVGESGSGKSTIAQTIIGLQAANARIVGGSVKLGDLDLLASGRRTWRQVRGTRIALVPQDPNNSLNPLRTVGASIAEPLLLHGASPKAVQGRVLELLELVGIPDPPRRAAQYPHELSGGMRQRVLIAAAVALEPELIIADEPTSALDVTVQRRILDLIDELRLRTNTSVLLITHDVGVAGERADRLLVMRQGRMEEVGPTARVITSPERDYTRQLISDVPSFSVRTRETVVVPEETAPLVEVTGLVREFSRGRQEEPFRAVDDVSFTVAPGTTHAIVGESGSGKTTTGRILVGLDHPTAGSVRVGDREIRSVRGARAREQRRAVQLVYQNPFGSLDPRQHVGSIIEEPLRNFRIGASAAERKAKVREILDAVALPEQYATRLPRELSGGQRQRVAIARALVIEPQLVVLDEAVSALDVTVQAQILELLDRLQRERGLTYVFISHDLAVVRQISDTVSVLKEGVQVEAGATEDVFRRPRHDYTQALLDAIPGRLYATI</sequence>
<dbReference type="InterPro" id="IPR050319">
    <property type="entry name" value="ABC_transp_ATP-bind"/>
</dbReference>
<dbReference type="SMART" id="SM00382">
    <property type="entry name" value="AAA"/>
    <property type="match status" value="2"/>
</dbReference>
<dbReference type="GO" id="GO:0005524">
    <property type="term" value="F:ATP binding"/>
    <property type="evidence" value="ECO:0007669"/>
    <property type="project" value="UniProtKB-KW"/>
</dbReference>
<accession>A0A7H0H417</accession>
<dbReference type="InterPro" id="IPR027417">
    <property type="entry name" value="P-loop_NTPase"/>
</dbReference>
<dbReference type="GO" id="GO:0016887">
    <property type="term" value="F:ATP hydrolysis activity"/>
    <property type="evidence" value="ECO:0007669"/>
    <property type="project" value="InterPro"/>
</dbReference>
<dbReference type="NCBIfam" id="NF008453">
    <property type="entry name" value="PRK11308.1"/>
    <property type="match status" value="2"/>
</dbReference>
<evidence type="ECO:0000259" key="5">
    <source>
        <dbReference type="PROSITE" id="PS50893"/>
    </source>
</evidence>
<keyword evidence="7" id="KW-1185">Reference proteome</keyword>
<dbReference type="RefSeq" id="WP_187720419.1">
    <property type="nucleotide sequence ID" value="NZ_BAABBL010000014.1"/>
</dbReference>
<evidence type="ECO:0000256" key="1">
    <source>
        <dbReference type="ARBA" id="ARBA00005417"/>
    </source>
</evidence>
<dbReference type="PANTHER" id="PTHR43776:SF7">
    <property type="entry name" value="D,D-DIPEPTIDE TRANSPORT ATP-BINDING PROTEIN DDPF-RELATED"/>
    <property type="match status" value="1"/>
</dbReference>
<protein>
    <submittedName>
        <fullName evidence="6">ABC transporter ATP-binding protein</fullName>
    </submittedName>
</protein>
<dbReference type="Gene3D" id="3.40.50.300">
    <property type="entry name" value="P-loop containing nucleotide triphosphate hydrolases"/>
    <property type="match status" value="2"/>
</dbReference>
<dbReference type="Pfam" id="PF00005">
    <property type="entry name" value="ABC_tran"/>
    <property type="match status" value="2"/>
</dbReference>
<evidence type="ECO:0000313" key="7">
    <source>
        <dbReference type="Proteomes" id="UP000516117"/>
    </source>
</evidence>
<keyword evidence="3" id="KW-0547">Nucleotide-binding</keyword>
<dbReference type="EMBL" id="CP060789">
    <property type="protein sequence ID" value="QNP55283.1"/>
    <property type="molecule type" value="Genomic_DNA"/>
</dbReference>
<dbReference type="InterPro" id="IPR013563">
    <property type="entry name" value="Oligopep_ABC_C"/>
</dbReference>
<dbReference type="KEGG" id="tdf:H9L22_13730"/>
<evidence type="ECO:0000256" key="2">
    <source>
        <dbReference type="ARBA" id="ARBA00022448"/>
    </source>
</evidence>
<evidence type="ECO:0000313" key="6">
    <source>
        <dbReference type="EMBL" id="QNP55283.1"/>
    </source>
</evidence>
<dbReference type="Pfam" id="PF08352">
    <property type="entry name" value="oligo_HPY"/>
    <property type="match status" value="2"/>
</dbReference>
<keyword evidence="2" id="KW-0813">Transport</keyword>
<organism evidence="6 7">
    <name type="scientific">Tessaracoccus defluvii</name>
    <dbReference type="NCBI Taxonomy" id="1285901"/>
    <lineage>
        <taxon>Bacteria</taxon>
        <taxon>Bacillati</taxon>
        <taxon>Actinomycetota</taxon>
        <taxon>Actinomycetes</taxon>
        <taxon>Propionibacteriales</taxon>
        <taxon>Propionibacteriaceae</taxon>
        <taxon>Tessaracoccus</taxon>
    </lineage>
</organism>
<dbReference type="InterPro" id="IPR003593">
    <property type="entry name" value="AAA+_ATPase"/>
</dbReference>
<dbReference type="NCBIfam" id="NF007739">
    <property type="entry name" value="PRK10419.1"/>
    <property type="match status" value="2"/>
</dbReference>
<evidence type="ECO:0000256" key="3">
    <source>
        <dbReference type="ARBA" id="ARBA00022741"/>
    </source>
</evidence>
<dbReference type="PANTHER" id="PTHR43776">
    <property type="entry name" value="TRANSPORT ATP-BINDING PROTEIN"/>
    <property type="match status" value="1"/>
</dbReference>
<dbReference type="PROSITE" id="PS50893">
    <property type="entry name" value="ABC_TRANSPORTER_2"/>
    <property type="match status" value="2"/>
</dbReference>
<dbReference type="AlphaFoldDB" id="A0A7H0H417"/>
<comment type="similarity">
    <text evidence="1">Belongs to the ABC transporter superfamily.</text>
</comment>
<dbReference type="PROSITE" id="PS00211">
    <property type="entry name" value="ABC_TRANSPORTER_1"/>
    <property type="match status" value="2"/>
</dbReference>
<gene>
    <name evidence="6" type="ORF">H9L22_13730</name>
</gene>
<name>A0A7H0H417_9ACTN</name>
<dbReference type="InterPro" id="IPR017871">
    <property type="entry name" value="ABC_transporter-like_CS"/>
</dbReference>
<dbReference type="GO" id="GO:0015833">
    <property type="term" value="P:peptide transport"/>
    <property type="evidence" value="ECO:0007669"/>
    <property type="project" value="InterPro"/>
</dbReference>
<proteinExistence type="inferred from homology"/>
<feature type="domain" description="ABC transporter" evidence="5">
    <location>
        <begin position="279"/>
        <end position="525"/>
    </location>
</feature>
<dbReference type="SUPFAM" id="SSF52540">
    <property type="entry name" value="P-loop containing nucleoside triphosphate hydrolases"/>
    <property type="match status" value="2"/>
</dbReference>
<dbReference type="Proteomes" id="UP000516117">
    <property type="component" value="Chromosome"/>
</dbReference>
<reference evidence="6 7" key="1">
    <citation type="submission" date="2020-08" db="EMBL/GenBank/DDBJ databases">
        <title>Genome sequence of Tessaracoccus defluvii JCM 17540T.</title>
        <authorList>
            <person name="Hyun D.-W."/>
            <person name="Bae J.-W."/>
        </authorList>
    </citation>
    <scope>NUCLEOTIDE SEQUENCE [LARGE SCALE GENOMIC DNA]</scope>
    <source>
        <strain evidence="6 7">JCM 17540</strain>
    </source>
</reference>